<keyword evidence="2" id="KW-0328">Glycosyltransferase</keyword>
<dbReference type="SUPFAM" id="SSF53756">
    <property type="entry name" value="UDP-Glycosyltransferase/glycogen phosphorylase"/>
    <property type="match status" value="1"/>
</dbReference>
<evidence type="ECO:0000313" key="3">
    <source>
        <dbReference type="Proteomes" id="UP001596977"/>
    </source>
</evidence>
<dbReference type="RefSeq" id="WP_264945020.1">
    <property type="nucleotide sequence ID" value="NZ_JAPDRA010000006.1"/>
</dbReference>
<dbReference type="Pfam" id="PF13439">
    <property type="entry name" value="Glyco_transf_4"/>
    <property type="match status" value="1"/>
</dbReference>
<sequence length="402" mass="44646">MTGTRARKVLFVIHQIGSGADGGIRSIAEIVRATPAIDRLVVTNRESSVTEMLRAAAPVEMWEMTERAYRDGSPSPLYRLRQALSRLRNNWRTFRAVKRHGITIVHANEQRAFWNSVYGARLAGVPVIYNVRDTSNQQHAGPRWHRALRLCDRFLVLSREMEEAWRADLHPTSEEPGQRDKFAHLYSIVDPERYFPVPEPERQAIRASLGIDPDRPAVVYVGRFDDKKAQLDFIAQALPALRDRAPRAITYFVGDFEPGSDPYAAACLAEVEKHGLQDSVRFAGYSDRVADWYRAADIVALASRREGLPRCMIETLACGSGFVSFAVCSVREIVEGHDCGVAVPLGDYAALADAIAALLADEARLARYRAAGPLLTARLFAPDTNATAYGDLLDRLAAEAAR</sequence>
<feature type="domain" description="Glycosyltransferase subfamily 4-like N-terminal" evidence="1">
    <location>
        <begin position="70"/>
        <end position="168"/>
    </location>
</feature>
<dbReference type="GO" id="GO:0016757">
    <property type="term" value="F:glycosyltransferase activity"/>
    <property type="evidence" value="ECO:0007669"/>
    <property type="project" value="UniProtKB-KW"/>
</dbReference>
<dbReference type="CDD" id="cd03801">
    <property type="entry name" value="GT4_PimA-like"/>
    <property type="match status" value="1"/>
</dbReference>
<reference evidence="3" key="1">
    <citation type="journal article" date="2019" name="Int. J. Syst. Evol. Microbiol.">
        <title>The Global Catalogue of Microorganisms (GCM) 10K type strain sequencing project: providing services to taxonomists for standard genome sequencing and annotation.</title>
        <authorList>
            <consortium name="The Broad Institute Genomics Platform"/>
            <consortium name="The Broad Institute Genome Sequencing Center for Infectious Disease"/>
            <person name="Wu L."/>
            <person name="Ma J."/>
        </authorList>
    </citation>
    <scope>NUCLEOTIDE SEQUENCE [LARGE SCALE GENOMIC DNA]</scope>
    <source>
        <strain evidence="3">CCUG 62982</strain>
    </source>
</reference>
<gene>
    <name evidence="2" type="ORF">ACFQ1E_12860</name>
</gene>
<dbReference type="InterPro" id="IPR028098">
    <property type="entry name" value="Glyco_trans_4-like_N"/>
</dbReference>
<organism evidence="2 3">
    <name type="scientific">Sphingomonas canadensis</name>
    <dbReference type="NCBI Taxonomy" id="1219257"/>
    <lineage>
        <taxon>Bacteria</taxon>
        <taxon>Pseudomonadati</taxon>
        <taxon>Pseudomonadota</taxon>
        <taxon>Alphaproteobacteria</taxon>
        <taxon>Sphingomonadales</taxon>
        <taxon>Sphingomonadaceae</taxon>
        <taxon>Sphingomonas</taxon>
    </lineage>
</organism>
<keyword evidence="2" id="KW-0808">Transferase</keyword>
<proteinExistence type="predicted"/>
<evidence type="ECO:0000313" key="2">
    <source>
        <dbReference type="EMBL" id="MFD0947233.1"/>
    </source>
</evidence>
<dbReference type="EC" id="2.4.-.-" evidence="2"/>
<dbReference type="Proteomes" id="UP001596977">
    <property type="component" value="Unassembled WGS sequence"/>
</dbReference>
<accession>A0ABW3H707</accession>
<dbReference type="Pfam" id="PF13692">
    <property type="entry name" value="Glyco_trans_1_4"/>
    <property type="match status" value="1"/>
</dbReference>
<name>A0ABW3H707_9SPHN</name>
<evidence type="ECO:0000259" key="1">
    <source>
        <dbReference type="Pfam" id="PF13439"/>
    </source>
</evidence>
<keyword evidence="3" id="KW-1185">Reference proteome</keyword>
<dbReference type="EMBL" id="JBHTJG010000006">
    <property type="protein sequence ID" value="MFD0947233.1"/>
    <property type="molecule type" value="Genomic_DNA"/>
</dbReference>
<protein>
    <submittedName>
        <fullName evidence="2">Glycosyltransferase family 4 protein</fullName>
        <ecNumber evidence="2">2.4.-.-</ecNumber>
    </submittedName>
</protein>
<dbReference type="PANTHER" id="PTHR12526">
    <property type="entry name" value="GLYCOSYLTRANSFERASE"/>
    <property type="match status" value="1"/>
</dbReference>
<dbReference type="Gene3D" id="3.40.50.2000">
    <property type="entry name" value="Glycogen Phosphorylase B"/>
    <property type="match status" value="2"/>
</dbReference>
<comment type="caution">
    <text evidence="2">The sequence shown here is derived from an EMBL/GenBank/DDBJ whole genome shotgun (WGS) entry which is preliminary data.</text>
</comment>